<feature type="compositionally biased region" description="Basic and acidic residues" evidence="4">
    <location>
        <begin position="190"/>
        <end position="204"/>
    </location>
</feature>
<feature type="signal peptide" evidence="6">
    <location>
        <begin position="1"/>
        <end position="17"/>
    </location>
</feature>
<organism evidence="8 9">
    <name type="scientific">Cichlidogyrus casuarinus</name>
    <dbReference type="NCBI Taxonomy" id="1844966"/>
    <lineage>
        <taxon>Eukaryota</taxon>
        <taxon>Metazoa</taxon>
        <taxon>Spiralia</taxon>
        <taxon>Lophotrochozoa</taxon>
        <taxon>Platyhelminthes</taxon>
        <taxon>Monogenea</taxon>
        <taxon>Monopisthocotylea</taxon>
        <taxon>Dactylogyridea</taxon>
        <taxon>Ancyrocephalidae</taxon>
        <taxon>Cichlidogyrus</taxon>
    </lineage>
</organism>
<feature type="transmembrane region" description="Helical" evidence="5">
    <location>
        <begin position="155"/>
        <end position="176"/>
    </location>
</feature>
<evidence type="ECO:0000256" key="1">
    <source>
        <dbReference type="ARBA" id="ARBA00004127"/>
    </source>
</evidence>
<dbReference type="GO" id="GO:0046872">
    <property type="term" value="F:metal ion binding"/>
    <property type="evidence" value="ECO:0007669"/>
    <property type="project" value="UniProtKB-KW"/>
</dbReference>
<comment type="subcellular location">
    <subcellularLocation>
        <location evidence="1">Endomembrane system</location>
        <topology evidence="1">Multi-pass membrane protein</topology>
    </subcellularLocation>
</comment>
<evidence type="ECO:0000313" key="8">
    <source>
        <dbReference type="EMBL" id="KAL3319692.1"/>
    </source>
</evidence>
<sequence length="271" mass="30494">MLWVNLLMDTLASLALATENPTLELLNRAPYGRTRPLIDMRMLKHILGQAFYQLLVLFVLIWHGPMIFGMDSALEKGKDPSKPTVHFTLVFNTFVLMTLCNEFNARKIHNERNVFSGLINSPLFVIIMLFTLASQVLIIEYGGVALSTKRMGLELWLWSTFFGLGTMLWHQVLLTLPPFSCLPTDTSHKRPADTTLSHESHHNVESPISDGSQKVHTPGKASSSPLMDDSIPVSFLLSFSIPSSAKFQVQSIYCFYYNSSQSRINPFPVSQ</sequence>
<dbReference type="GO" id="GO:0012505">
    <property type="term" value="C:endomembrane system"/>
    <property type="evidence" value="ECO:0007669"/>
    <property type="project" value="UniProtKB-SubCell"/>
</dbReference>
<dbReference type="EMBL" id="JBJKFK010000110">
    <property type="protein sequence ID" value="KAL3319692.1"/>
    <property type="molecule type" value="Genomic_DNA"/>
</dbReference>
<comment type="caution">
    <text evidence="8">The sequence shown here is derived from an EMBL/GenBank/DDBJ whole genome shotgun (WGS) entry which is preliminary data.</text>
</comment>
<feature type="chain" id="PRO_5044813688" description="Cation-transporting P-type ATPase C-terminal domain-containing protein" evidence="6">
    <location>
        <begin position="18"/>
        <end position="271"/>
    </location>
</feature>
<keyword evidence="2" id="KW-0479">Metal-binding</keyword>
<gene>
    <name evidence="8" type="ORF">Ciccas_001638</name>
</gene>
<dbReference type="InterPro" id="IPR006068">
    <property type="entry name" value="ATPase_P-typ_cation-transptr_C"/>
</dbReference>
<feature type="region of interest" description="Disordered" evidence="4">
    <location>
        <begin position="190"/>
        <end position="225"/>
    </location>
</feature>
<dbReference type="Proteomes" id="UP001626550">
    <property type="component" value="Unassembled WGS sequence"/>
</dbReference>
<evidence type="ECO:0000256" key="2">
    <source>
        <dbReference type="ARBA" id="ARBA00022723"/>
    </source>
</evidence>
<dbReference type="Pfam" id="PF00689">
    <property type="entry name" value="Cation_ATPase_C"/>
    <property type="match status" value="1"/>
</dbReference>
<name>A0ABD2QK05_9PLAT</name>
<keyword evidence="5" id="KW-0472">Membrane</keyword>
<keyword evidence="9" id="KW-1185">Reference proteome</keyword>
<keyword evidence="6" id="KW-0732">Signal</keyword>
<evidence type="ECO:0000259" key="7">
    <source>
        <dbReference type="Pfam" id="PF00689"/>
    </source>
</evidence>
<feature type="transmembrane region" description="Helical" evidence="5">
    <location>
        <begin position="46"/>
        <end position="64"/>
    </location>
</feature>
<evidence type="ECO:0000256" key="6">
    <source>
        <dbReference type="SAM" id="SignalP"/>
    </source>
</evidence>
<reference evidence="8 9" key="1">
    <citation type="submission" date="2024-11" db="EMBL/GenBank/DDBJ databases">
        <title>Adaptive evolution of stress response genes in parasites aligns with host niche diversity.</title>
        <authorList>
            <person name="Hahn C."/>
            <person name="Resl P."/>
        </authorList>
    </citation>
    <scope>NUCLEOTIDE SEQUENCE [LARGE SCALE GENOMIC DNA]</scope>
    <source>
        <strain evidence="8">EGGRZ-B1_66</strain>
        <tissue evidence="8">Body</tissue>
    </source>
</reference>
<dbReference type="PANTHER" id="PTHR24093">
    <property type="entry name" value="CATION TRANSPORTING ATPASE"/>
    <property type="match status" value="1"/>
</dbReference>
<accession>A0ABD2QK05</accession>
<feature type="domain" description="Cation-transporting P-type ATPase C-terminal" evidence="7">
    <location>
        <begin position="1"/>
        <end position="172"/>
    </location>
</feature>
<evidence type="ECO:0000256" key="3">
    <source>
        <dbReference type="ARBA" id="ARBA00022842"/>
    </source>
</evidence>
<keyword evidence="5" id="KW-0812">Transmembrane</keyword>
<dbReference type="PANTHER" id="PTHR24093:SF369">
    <property type="entry name" value="CALCIUM-TRANSPORTING ATPASE"/>
    <property type="match status" value="1"/>
</dbReference>
<dbReference type="SUPFAM" id="SSF81665">
    <property type="entry name" value="Calcium ATPase, transmembrane domain M"/>
    <property type="match status" value="1"/>
</dbReference>
<proteinExistence type="predicted"/>
<evidence type="ECO:0000256" key="5">
    <source>
        <dbReference type="SAM" id="Phobius"/>
    </source>
</evidence>
<keyword evidence="3" id="KW-0460">Magnesium</keyword>
<feature type="transmembrane region" description="Helical" evidence="5">
    <location>
        <begin position="84"/>
        <end position="103"/>
    </location>
</feature>
<feature type="compositionally biased region" description="Polar residues" evidence="4">
    <location>
        <begin position="209"/>
        <end position="225"/>
    </location>
</feature>
<feature type="transmembrane region" description="Helical" evidence="5">
    <location>
        <begin position="123"/>
        <end position="143"/>
    </location>
</feature>
<keyword evidence="5" id="KW-1133">Transmembrane helix</keyword>
<dbReference type="InterPro" id="IPR023298">
    <property type="entry name" value="ATPase_P-typ_TM_dom_sf"/>
</dbReference>
<protein>
    <recommendedName>
        <fullName evidence="7">Cation-transporting P-type ATPase C-terminal domain-containing protein</fullName>
    </recommendedName>
</protein>
<dbReference type="AlphaFoldDB" id="A0ABD2QK05"/>
<evidence type="ECO:0000313" key="9">
    <source>
        <dbReference type="Proteomes" id="UP001626550"/>
    </source>
</evidence>
<dbReference type="Gene3D" id="1.20.1110.10">
    <property type="entry name" value="Calcium-transporting ATPase, transmembrane domain"/>
    <property type="match status" value="1"/>
</dbReference>
<evidence type="ECO:0000256" key="4">
    <source>
        <dbReference type="SAM" id="MobiDB-lite"/>
    </source>
</evidence>